<keyword evidence="1" id="KW-1133">Transmembrane helix</keyword>
<dbReference type="Proteomes" id="UP000009374">
    <property type="component" value="Unassembled WGS sequence"/>
</dbReference>
<proteinExistence type="predicted"/>
<gene>
    <name evidence="2" type="ORF">UBAL3_80420050</name>
</gene>
<evidence type="ECO:0000256" key="1">
    <source>
        <dbReference type="SAM" id="Phobius"/>
    </source>
</evidence>
<reference evidence="2 3" key="1">
    <citation type="journal article" date="2009" name="Appl. Environ. Microbiol.">
        <title>Community genomic and proteomic analyses of chemoautotrophic iron-oxidizing "Leptospirillum rubarum" (Group II) and "Leptospirillum ferrodiazotrophum" (Group III) bacteria in acid mine drainage biofilms.</title>
        <authorList>
            <person name="Goltsman D.S."/>
            <person name="Denef V.J."/>
            <person name="Singer S.W."/>
            <person name="VerBerkmoes N.C."/>
            <person name="Lefsrud M."/>
            <person name="Mueller R.S."/>
            <person name="Dick G.J."/>
            <person name="Sun C.L."/>
            <person name="Wheeler K.E."/>
            <person name="Zemla A."/>
            <person name="Baker B.J."/>
            <person name="Hauser L."/>
            <person name="Land M."/>
            <person name="Shah M.B."/>
            <person name="Thelen M.P."/>
            <person name="Hettich R.L."/>
            <person name="Banfield J.F."/>
        </authorList>
    </citation>
    <scope>NUCLEOTIDE SEQUENCE [LARGE SCALE GENOMIC DNA]</scope>
</reference>
<dbReference type="AlphaFoldDB" id="C6HWC2"/>
<accession>C6HWC2</accession>
<organism evidence="2 3">
    <name type="scientific">Leptospirillum ferrodiazotrophum</name>
    <dbReference type="NCBI Taxonomy" id="412449"/>
    <lineage>
        <taxon>Bacteria</taxon>
        <taxon>Pseudomonadati</taxon>
        <taxon>Nitrospirota</taxon>
        <taxon>Nitrospiria</taxon>
        <taxon>Nitrospirales</taxon>
        <taxon>Nitrospiraceae</taxon>
        <taxon>Leptospirillum</taxon>
    </lineage>
</organism>
<evidence type="ECO:0000313" key="3">
    <source>
        <dbReference type="Proteomes" id="UP000009374"/>
    </source>
</evidence>
<keyword evidence="1" id="KW-0812">Transmembrane</keyword>
<feature type="transmembrane region" description="Helical" evidence="1">
    <location>
        <begin position="13"/>
        <end position="33"/>
    </location>
</feature>
<dbReference type="EMBL" id="GG693869">
    <property type="protein sequence ID" value="EES53100.1"/>
    <property type="molecule type" value="Genomic_DNA"/>
</dbReference>
<name>C6HWC2_9BACT</name>
<evidence type="ECO:0000313" key="2">
    <source>
        <dbReference type="EMBL" id="EES53100.1"/>
    </source>
</evidence>
<keyword evidence="3" id="KW-1185">Reference proteome</keyword>
<sequence length="39" mass="4197">MSLVQGSIDISEVLGSIGLFVLPPVTVLVILYLKKKNVI</sequence>
<protein>
    <submittedName>
        <fullName evidence="2">Uncharacterized protein</fullName>
    </submittedName>
</protein>
<keyword evidence="1" id="KW-0472">Membrane</keyword>